<dbReference type="PANTHER" id="PTHR11228">
    <property type="entry name" value="RADICAL SAM DOMAIN PROTEIN"/>
    <property type="match status" value="1"/>
</dbReference>
<protein>
    <submittedName>
        <fullName evidence="8">Radical SAM protein</fullName>
    </submittedName>
</protein>
<dbReference type="CDD" id="cd21123">
    <property type="entry name" value="SPASM_MftC-like"/>
    <property type="match status" value="1"/>
</dbReference>
<feature type="domain" description="Radical SAM core" evidence="7">
    <location>
        <begin position="35"/>
        <end position="238"/>
    </location>
</feature>
<dbReference type="PANTHER" id="PTHR11228:SF7">
    <property type="entry name" value="PQQA PEPTIDE CYCLASE"/>
    <property type="match status" value="1"/>
</dbReference>
<dbReference type="PIRSF" id="PIRSF037420">
    <property type="entry name" value="PQQ_syn_pqqE"/>
    <property type="match status" value="1"/>
</dbReference>
<sequence>MIALSKLVGGKATVSKRLTYKSEEKIPNTLVEAKKNPIPVVVWNITSKCNLRCVHCYANVNSVSEFDAASSLIDDLSALKIPVLLMSGGEPLMHKNIYDIIEYAKSKGIQVSLSTNGTLIDEEVAGKLKELGVDYVGVSLDGIKETHDLFRGVRGAFEKAVEGLLNARDEGLLTGVRFTVTKYNLRDVKSILDFVIENEIPRFCLYHLVPSGRADFSMDITPNERRELMEWLFNKAIDLRDSKEKTEILTVNNPADGVFFYLKLKEIDEKLAEDAFEFLKYRGGDNSGFRLACIDFYGNVHPNQFWFDYTVGNVFKEKFSELWMNPRDELLIKLREKQKYLRGRCGKCKFKEICGGFRLRALRAGDVWGEDPSCYLKEV</sequence>
<dbReference type="SFLD" id="SFLDS00029">
    <property type="entry name" value="Radical_SAM"/>
    <property type="match status" value="1"/>
</dbReference>
<organism evidence="8">
    <name type="scientific">Geoglobus ahangari</name>
    <dbReference type="NCBI Taxonomy" id="113653"/>
    <lineage>
        <taxon>Archaea</taxon>
        <taxon>Methanobacteriati</taxon>
        <taxon>Methanobacteriota</taxon>
        <taxon>Archaeoglobi</taxon>
        <taxon>Archaeoglobales</taxon>
        <taxon>Archaeoglobaceae</taxon>
        <taxon>Geoglobus</taxon>
    </lineage>
</organism>
<dbReference type="InterPro" id="IPR058240">
    <property type="entry name" value="rSAM_sf"/>
</dbReference>
<dbReference type="GO" id="GO:0046872">
    <property type="term" value="F:metal ion binding"/>
    <property type="evidence" value="ECO:0007669"/>
    <property type="project" value="UniProtKB-KW"/>
</dbReference>
<dbReference type="SMART" id="SM00729">
    <property type="entry name" value="Elp3"/>
    <property type="match status" value="1"/>
</dbReference>
<keyword evidence="2" id="KW-0004">4Fe-4S</keyword>
<dbReference type="SFLD" id="SFLDG01067">
    <property type="entry name" value="SPASM/twitch_domain_containing"/>
    <property type="match status" value="1"/>
</dbReference>
<dbReference type="InterPro" id="IPR017200">
    <property type="entry name" value="PqqE-like"/>
</dbReference>
<keyword evidence="4" id="KW-0479">Metal-binding</keyword>
<dbReference type="GO" id="GO:0051539">
    <property type="term" value="F:4 iron, 4 sulfur cluster binding"/>
    <property type="evidence" value="ECO:0007669"/>
    <property type="project" value="UniProtKB-KW"/>
</dbReference>
<gene>
    <name evidence="8" type="ORF">ENX77_03910</name>
</gene>
<dbReference type="SFLD" id="SFLDG01386">
    <property type="entry name" value="main_SPASM_domain-containing"/>
    <property type="match status" value="1"/>
</dbReference>
<dbReference type="EMBL" id="DTPI01000028">
    <property type="protein sequence ID" value="HGE66256.1"/>
    <property type="molecule type" value="Genomic_DNA"/>
</dbReference>
<proteinExistence type="predicted"/>
<keyword evidence="5" id="KW-0408">Iron</keyword>
<accession>A0A7C3UDC1</accession>
<comment type="caution">
    <text evidence="8">The sequence shown here is derived from an EMBL/GenBank/DDBJ whole genome shotgun (WGS) entry which is preliminary data.</text>
</comment>
<evidence type="ECO:0000256" key="4">
    <source>
        <dbReference type="ARBA" id="ARBA00022723"/>
    </source>
</evidence>
<dbReference type="InterPro" id="IPR013785">
    <property type="entry name" value="Aldolase_TIM"/>
</dbReference>
<dbReference type="InterPro" id="IPR023885">
    <property type="entry name" value="4Fe4S-binding_SPASM_dom"/>
</dbReference>
<keyword evidence="3" id="KW-0949">S-adenosyl-L-methionine</keyword>
<dbReference type="GO" id="GO:0006783">
    <property type="term" value="P:heme biosynthetic process"/>
    <property type="evidence" value="ECO:0007669"/>
    <property type="project" value="TreeGrafter"/>
</dbReference>
<reference evidence="8" key="1">
    <citation type="journal article" date="2020" name="mSystems">
        <title>Genome- and Community-Level Interaction Insights into Carbon Utilization and Element Cycling Functions of Hydrothermarchaeota in Hydrothermal Sediment.</title>
        <authorList>
            <person name="Zhou Z."/>
            <person name="Liu Y."/>
            <person name="Xu W."/>
            <person name="Pan J."/>
            <person name="Luo Z.H."/>
            <person name="Li M."/>
        </authorList>
    </citation>
    <scope>NUCLEOTIDE SEQUENCE [LARGE SCALE GENOMIC DNA]</scope>
    <source>
        <strain evidence="8">SpSt-97</strain>
    </source>
</reference>
<evidence type="ECO:0000256" key="5">
    <source>
        <dbReference type="ARBA" id="ARBA00023004"/>
    </source>
</evidence>
<dbReference type="NCBIfam" id="TIGR04085">
    <property type="entry name" value="rSAM_more_4Fe4S"/>
    <property type="match status" value="1"/>
</dbReference>
<dbReference type="GO" id="GO:0003824">
    <property type="term" value="F:catalytic activity"/>
    <property type="evidence" value="ECO:0007669"/>
    <property type="project" value="InterPro"/>
</dbReference>
<dbReference type="InterPro" id="IPR006638">
    <property type="entry name" value="Elp3/MiaA/NifB-like_rSAM"/>
</dbReference>
<evidence type="ECO:0000259" key="7">
    <source>
        <dbReference type="PROSITE" id="PS51918"/>
    </source>
</evidence>
<evidence type="ECO:0000256" key="3">
    <source>
        <dbReference type="ARBA" id="ARBA00022691"/>
    </source>
</evidence>
<evidence type="ECO:0000256" key="6">
    <source>
        <dbReference type="ARBA" id="ARBA00023014"/>
    </source>
</evidence>
<dbReference type="SUPFAM" id="SSF102114">
    <property type="entry name" value="Radical SAM enzymes"/>
    <property type="match status" value="1"/>
</dbReference>
<evidence type="ECO:0000256" key="1">
    <source>
        <dbReference type="ARBA" id="ARBA00001966"/>
    </source>
</evidence>
<dbReference type="PROSITE" id="PS51918">
    <property type="entry name" value="RADICAL_SAM"/>
    <property type="match status" value="1"/>
</dbReference>
<dbReference type="AlphaFoldDB" id="A0A7C3UDC1"/>
<dbReference type="Gene3D" id="3.20.20.70">
    <property type="entry name" value="Aldolase class I"/>
    <property type="match status" value="1"/>
</dbReference>
<dbReference type="CDD" id="cd01335">
    <property type="entry name" value="Radical_SAM"/>
    <property type="match status" value="1"/>
</dbReference>
<evidence type="ECO:0000256" key="2">
    <source>
        <dbReference type="ARBA" id="ARBA00022485"/>
    </source>
</evidence>
<evidence type="ECO:0000313" key="8">
    <source>
        <dbReference type="EMBL" id="HGE66256.1"/>
    </source>
</evidence>
<dbReference type="InterPro" id="IPR007197">
    <property type="entry name" value="rSAM"/>
</dbReference>
<name>A0A7C3UDC1_9EURY</name>
<comment type="cofactor">
    <cofactor evidence="1">
        <name>[4Fe-4S] cluster</name>
        <dbReference type="ChEBI" id="CHEBI:49883"/>
    </cofactor>
</comment>
<dbReference type="Pfam" id="PF13186">
    <property type="entry name" value="SPASM"/>
    <property type="match status" value="1"/>
</dbReference>
<dbReference type="Pfam" id="PF04055">
    <property type="entry name" value="Radical_SAM"/>
    <property type="match status" value="1"/>
</dbReference>
<dbReference type="InterPro" id="IPR050377">
    <property type="entry name" value="Radical_SAM_PqqE_MftC-like"/>
</dbReference>
<keyword evidence="6" id="KW-0411">Iron-sulfur</keyword>